<dbReference type="RefSeq" id="XP_030756954.1">
    <property type="nucleotide sequence ID" value="XM_030901094.1"/>
</dbReference>
<dbReference type="Pfam" id="PF13417">
    <property type="entry name" value="GST_N_3"/>
    <property type="match status" value="2"/>
</dbReference>
<feature type="domain" description="GST N-terminal" evidence="3">
    <location>
        <begin position="1"/>
        <end position="83"/>
    </location>
</feature>
<dbReference type="CDD" id="cd03177">
    <property type="entry name" value="GST_C_Delta_Epsilon"/>
    <property type="match status" value="3"/>
</dbReference>
<dbReference type="InterPro" id="IPR040079">
    <property type="entry name" value="Glutathione_S-Trfase"/>
</dbReference>
<evidence type="ECO:0000256" key="1">
    <source>
        <dbReference type="ARBA" id="ARBA00011738"/>
    </source>
</evidence>
<feature type="domain" description="GST C-terminal" evidence="4">
    <location>
        <begin position="398"/>
        <end position="520"/>
    </location>
</feature>
<sequence length="725" mass="82177">MAPKLYGLYRSPPTRAVLLCAKGLNLELEFVLVNLYEKEHLSDDFLKKNPQHTIPVLEDEDGFILSDSHAIMAYLVSKYGKDDTLYPSKDLKQRAIIDHRLHFDSSTLFARSVAITKPLFLLGIKPSEDRYRDFKEALGFLDKILENTKTDYVAGNDITIADFSIFNTVTNADRFVPYGDFPQVAAYVERFKKTVYYKLNEDLANTKSLSTMPLDNPVSTCSRSAASTDMPEPTCSRHVKSPEPLNDDEDIPLSKLSKQFIEELSPTPQATLENILKKRKHKKGSQGILNSTPEIALLHKKENEIREKERRKSARKIKRRVEIPESDEEDHVINTESDDEDDPKKIITMLSEILQKNPQHTIPVLEDEDGFILSDSHAIMAYLVSKYGKDDTLYPSKDLKQRAIIDHRLHFDSSTLFARSVAITKPLFLLGIKPSEDRYTDFKEALGFLDKILENTKTDYVAGNDITIADFSIFNTVTNADRFVPYGDFPQVAAYVERIFLIKLSVNMTPKLYGSKASPPVRSVLMCAKALGLELELVPINFQAGEHLSNEFLKKNPQHTIPVLEDDDGFVVPDSHAINGYLVAKYGKDDSLYSKEDYKLKATIDHRLHFDSSILFSRASAISRPLILKGIKPTQEKFDDLKEALGFLERIFTENKTDFVAGNKPTIADFSIVSSVTSYSGLVPYTDFPNVKAYIERFQKLPCYEANKEGLTELENYFTILLKKA</sequence>
<feature type="domain" description="GST N-terminal" evidence="3">
    <location>
        <begin position="508"/>
        <end position="590"/>
    </location>
</feature>
<dbReference type="PANTHER" id="PTHR43969">
    <property type="entry name" value="GLUTATHIONE S TRANSFERASE D10, ISOFORM A-RELATED"/>
    <property type="match status" value="1"/>
</dbReference>
<dbReference type="PROSITE" id="PS50404">
    <property type="entry name" value="GST_NTER"/>
    <property type="match status" value="3"/>
</dbReference>
<feature type="domain" description="GST N-terminal" evidence="3">
    <location>
        <begin position="301"/>
        <end position="391"/>
    </location>
</feature>
<name>A0A6J2Y218_SITOR</name>
<dbReference type="KEGG" id="soy:115882845"/>
<dbReference type="SUPFAM" id="SSF52833">
    <property type="entry name" value="Thioredoxin-like"/>
    <property type="match status" value="3"/>
</dbReference>
<dbReference type="GO" id="GO:0004364">
    <property type="term" value="F:glutathione transferase activity"/>
    <property type="evidence" value="ECO:0007669"/>
    <property type="project" value="TreeGrafter"/>
</dbReference>
<dbReference type="Proteomes" id="UP000504635">
    <property type="component" value="Unplaced"/>
</dbReference>
<proteinExistence type="predicted"/>
<feature type="domain" description="GST C-terminal" evidence="4">
    <location>
        <begin position="90"/>
        <end position="214"/>
    </location>
</feature>
<dbReference type="Gene3D" id="3.40.30.10">
    <property type="entry name" value="Glutaredoxin"/>
    <property type="match status" value="3"/>
</dbReference>
<dbReference type="SFLD" id="SFLDS00019">
    <property type="entry name" value="Glutathione_Transferase_(cytos"/>
    <property type="match status" value="3"/>
</dbReference>
<dbReference type="FunFam" id="1.20.1050.10:FF:000007">
    <property type="entry name" value="Glutathione S-transferase 1-1"/>
    <property type="match status" value="3"/>
</dbReference>
<dbReference type="FunFam" id="3.40.30.10:FF:000034">
    <property type="entry name" value="glutathione S-transferase 1"/>
    <property type="match status" value="2"/>
</dbReference>
<dbReference type="InterPro" id="IPR004045">
    <property type="entry name" value="Glutathione_S-Trfase_N"/>
</dbReference>
<accession>A0A6J2Y218</accession>
<feature type="domain" description="GST C-terminal" evidence="4">
    <location>
        <begin position="597"/>
        <end position="718"/>
    </location>
</feature>
<organism evidence="5 6">
    <name type="scientific">Sitophilus oryzae</name>
    <name type="common">Rice weevil</name>
    <name type="synonym">Curculio oryzae</name>
    <dbReference type="NCBI Taxonomy" id="7048"/>
    <lineage>
        <taxon>Eukaryota</taxon>
        <taxon>Metazoa</taxon>
        <taxon>Ecdysozoa</taxon>
        <taxon>Arthropoda</taxon>
        <taxon>Hexapoda</taxon>
        <taxon>Insecta</taxon>
        <taxon>Pterygota</taxon>
        <taxon>Neoptera</taxon>
        <taxon>Endopterygota</taxon>
        <taxon>Coleoptera</taxon>
        <taxon>Polyphaga</taxon>
        <taxon>Cucujiformia</taxon>
        <taxon>Curculionidae</taxon>
        <taxon>Dryophthorinae</taxon>
        <taxon>Sitophilus</taxon>
    </lineage>
</organism>
<dbReference type="SFLD" id="SFLDG01153">
    <property type="entry name" value="Main.4:_Theta-like"/>
    <property type="match status" value="2"/>
</dbReference>
<dbReference type="InterPro" id="IPR004046">
    <property type="entry name" value="GST_C"/>
</dbReference>
<dbReference type="PANTHER" id="PTHR43969:SF9">
    <property type="entry name" value="GLUTATHIONE S TRANSFERASE D10, ISOFORM A-RELATED"/>
    <property type="match status" value="1"/>
</dbReference>
<dbReference type="GO" id="GO:0006749">
    <property type="term" value="P:glutathione metabolic process"/>
    <property type="evidence" value="ECO:0007669"/>
    <property type="project" value="TreeGrafter"/>
</dbReference>
<dbReference type="SFLD" id="SFLDG00358">
    <property type="entry name" value="Main_(cytGST)"/>
    <property type="match status" value="2"/>
</dbReference>
<protein>
    <submittedName>
        <fullName evidence="6">Uncharacterized protein LOC115882845</fullName>
    </submittedName>
</protein>
<feature type="compositionally biased region" description="Polar residues" evidence="2">
    <location>
        <begin position="216"/>
        <end position="227"/>
    </location>
</feature>
<evidence type="ECO:0000256" key="2">
    <source>
        <dbReference type="SAM" id="MobiDB-lite"/>
    </source>
</evidence>
<evidence type="ECO:0000313" key="5">
    <source>
        <dbReference type="Proteomes" id="UP000504635"/>
    </source>
</evidence>
<dbReference type="GeneID" id="115882845"/>
<dbReference type="SUPFAM" id="SSF47616">
    <property type="entry name" value="GST C-terminal domain-like"/>
    <property type="match status" value="3"/>
</dbReference>
<dbReference type="InterPro" id="IPR010987">
    <property type="entry name" value="Glutathione-S-Trfase_C-like"/>
</dbReference>
<dbReference type="OrthoDB" id="2309723at2759"/>
<evidence type="ECO:0000259" key="4">
    <source>
        <dbReference type="PROSITE" id="PS50405"/>
    </source>
</evidence>
<evidence type="ECO:0000259" key="3">
    <source>
        <dbReference type="PROSITE" id="PS50404"/>
    </source>
</evidence>
<dbReference type="Pfam" id="PF13409">
    <property type="entry name" value="GST_N_2"/>
    <property type="match status" value="1"/>
</dbReference>
<gene>
    <name evidence="6" type="primary">LOC115882845</name>
</gene>
<dbReference type="Pfam" id="PF14497">
    <property type="entry name" value="GST_C_3"/>
    <property type="match status" value="3"/>
</dbReference>
<dbReference type="PROSITE" id="PS50405">
    <property type="entry name" value="GST_CTER"/>
    <property type="match status" value="3"/>
</dbReference>
<keyword evidence="5" id="KW-1185">Reference proteome</keyword>
<dbReference type="AlphaFoldDB" id="A0A6J2Y218"/>
<dbReference type="CDD" id="cd03045">
    <property type="entry name" value="GST_N_Delta_Epsilon"/>
    <property type="match status" value="2"/>
</dbReference>
<dbReference type="InterPro" id="IPR036249">
    <property type="entry name" value="Thioredoxin-like_sf"/>
</dbReference>
<feature type="region of interest" description="Disordered" evidence="2">
    <location>
        <begin position="216"/>
        <end position="251"/>
    </location>
</feature>
<dbReference type="Gene3D" id="1.20.1050.10">
    <property type="match status" value="3"/>
</dbReference>
<dbReference type="InParanoid" id="A0A6J2Y218"/>
<comment type="subunit">
    <text evidence="1">Homodimer.</text>
</comment>
<reference evidence="6" key="1">
    <citation type="submission" date="2025-08" db="UniProtKB">
        <authorList>
            <consortium name="RefSeq"/>
        </authorList>
    </citation>
    <scope>IDENTIFICATION</scope>
    <source>
        <tissue evidence="6">Gonads</tissue>
    </source>
</reference>
<evidence type="ECO:0000313" key="6">
    <source>
        <dbReference type="RefSeq" id="XP_030756954.1"/>
    </source>
</evidence>
<dbReference type="InterPro" id="IPR036282">
    <property type="entry name" value="Glutathione-S-Trfase_C_sf"/>
</dbReference>